<organism evidence="3 4">
    <name type="scientific">Solidesulfovibrio carbinoliphilus subsp. oakridgensis</name>
    <dbReference type="NCBI Taxonomy" id="694327"/>
    <lineage>
        <taxon>Bacteria</taxon>
        <taxon>Pseudomonadati</taxon>
        <taxon>Thermodesulfobacteriota</taxon>
        <taxon>Desulfovibrionia</taxon>
        <taxon>Desulfovibrionales</taxon>
        <taxon>Desulfovibrionaceae</taxon>
        <taxon>Solidesulfovibrio</taxon>
    </lineage>
</organism>
<dbReference type="RefSeq" id="WP_009182837.1">
    <property type="nucleotide sequence ID" value="NZ_CM001368.1"/>
</dbReference>
<dbReference type="AlphaFoldDB" id="G7QC67"/>
<keyword evidence="2" id="KW-0732">Signal</keyword>
<feature type="region of interest" description="Disordered" evidence="1">
    <location>
        <begin position="66"/>
        <end position="94"/>
    </location>
</feature>
<feature type="signal peptide" evidence="2">
    <location>
        <begin position="1"/>
        <end position="19"/>
    </location>
</feature>
<name>G7QC67_9BACT</name>
<protein>
    <recommendedName>
        <fullName evidence="5">YD repeat protein</fullName>
    </recommendedName>
</protein>
<evidence type="ECO:0000313" key="3">
    <source>
        <dbReference type="EMBL" id="EHJ49513.1"/>
    </source>
</evidence>
<gene>
    <name evidence="3" type="ORF">DFW101_3517</name>
</gene>
<accession>G7QC67</accession>
<dbReference type="STRING" id="694327.DFW101_3517"/>
<evidence type="ECO:0000313" key="4">
    <source>
        <dbReference type="Proteomes" id="UP000004662"/>
    </source>
</evidence>
<sequence>MRTVIAAAAVLLFASLAFAKDETHFYDAKGHYRGRATTNTANPRQKSLYDSRGNYLGRVMTLPDGTERVYDSKGNYQGSGGGHIKQNGEQRNGR</sequence>
<evidence type="ECO:0000256" key="1">
    <source>
        <dbReference type="SAM" id="MobiDB-lite"/>
    </source>
</evidence>
<dbReference type="Proteomes" id="UP000004662">
    <property type="component" value="Chromosome"/>
</dbReference>
<proteinExistence type="predicted"/>
<keyword evidence="4" id="KW-1185">Reference proteome</keyword>
<evidence type="ECO:0000256" key="2">
    <source>
        <dbReference type="SAM" id="SignalP"/>
    </source>
</evidence>
<dbReference type="HOGENOM" id="CLU_2381517_0_0_7"/>
<dbReference type="EMBL" id="CM001368">
    <property type="protein sequence ID" value="EHJ49513.1"/>
    <property type="molecule type" value="Genomic_DNA"/>
</dbReference>
<reference evidence="4" key="1">
    <citation type="journal article" date="2015" name="Genome Announc.">
        <title>High-Quality Draft Genome Sequence of Desulfovibrio carbinoliphilus FW-101-2B, an Organic Acid-Oxidizing Sulfate-Reducing Bacterium Isolated from Uranium(VI)-Contaminated Groundwater.</title>
        <authorList>
            <person name="Ramsay B.D."/>
            <person name="Hwang C."/>
            <person name="Woo H.L."/>
            <person name="Carroll S.L."/>
            <person name="Lucas S."/>
            <person name="Han J."/>
            <person name="Lapidus A.L."/>
            <person name="Cheng J.F."/>
            <person name="Goodwin L.A."/>
            <person name="Pitluck S."/>
            <person name="Peters L."/>
            <person name="Chertkov O."/>
            <person name="Held B."/>
            <person name="Detter J.C."/>
            <person name="Han C.S."/>
            <person name="Tapia R."/>
            <person name="Land M.L."/>
            <person name="Hauser L.J."/>
            <person name="Kyrpides N.C."/>
            <person name="Ivanova N.N."/>
            <person name="Mikhailova N."/>
            <person name="Pagani I."/>
            <person name="Woyke T."/>
            <person name="Arkin A.P."/>
            <person name="Dehal P."/>
            <person name="Chivian D."/>
            <person name="Criddle C.S."/>
            <person name="Wu W."/>
            <person name="Chakraborty R."/>
            <person name="Hazen T.C."/>
            <person name="Fields M.W."/>
        </authorList>
    </citation>
    <scope>NUCLEOTIDE SEQUENCE [LARGE SCALE GENOMIC DNA]</scope>
    <source>
        <strain evidence="4">FW-101-2B</strain>
    </source>
</reference>
<evidence type="ECO:0008006" key="5">
    <source>
        <dbReference type="Google" id="ProtNLM"/>
    </source>
</evidence>
<feature type="chain" id="PRO_5003503560" description="YD repeat protein" evidence="2">
    <location>
        <begin position="20"/>
        <end position="94"/>
    </location>
</feature>
<dbReference type="OrthoDB" id="5461032at2"/>